<feature type="domain" description="EamA" evidence="7">
    <location>
        <begin position="13"/>
        <end position="144"/>
    </location>
</feature>
<evidence type="ECO:0000259" key="7">
    <source>
        <dbReference type="Pfam" id="PF00892"/>
    </source>
</evidence>
<evidence type="ECO:0000256" key="2">
    <source>
        <dbReference type="ARBA" id="ARBA00022475"/>
    </source>
</evidence>
<gene>
    <name evidence="8" type="ORF">soil367_17865</name>
</gene>
<protein>
    <submittedName>
        <fullName evidence="8">DMT family transporter</fullName>
    </submittedName>
</protein>
<evidence type="ECO:0000313" key="8">
    <source>
        <dbReference type="EMBL" id="QCF27640.1"/>
    </source>
</evidence>
<evidence type="ECO:0000256" key="4">
    <source>
        <dbReference type="ARBA" id="ARBA00022989"/>
    </source>
</evidence>
<sequence>MLVERPSSESHAKADILLLLVTLLAATGWIFSKEALAGLPPLLFMGLRFFLAAIVLGIAGWHSLRHVAPAQLKQALGLGALFALAMAFWILGLFNASHVGEGAFITSMGIVLVPVAARALFGERPPVSTWVALPVAVGGLACLSLNRGLSLEPGQLYFLIAAVFFALCFNLNTRLVRGIPAMALTSLQLFMVGVLLLPASMLFENWPSEVATSIWGWLLASALIGTCMRFFIQTYAQGLASASHAAIIMMLEPIWTALLASWWLGESMGALQLAGCGLIFMALLINRWAWVRRLLRRR</sequence>
<accession>A0A4V1D968</accession>
<evidence type="ECO:0000256" key="6">
    <source>
        <dbReference type="SAM" id="Phobius"/>
    </source>
</evidence>
<keyword evidence="4 6" id="KW-1133">Transmembrane helix</keyword>
<comment type="subcellular location">
    <subcellularLocation>
        <location evidence="1">Cell membrane</location>
        <topology evidence="1">Multi-pass membrane protein</topology>
    </subcellularLocation>
</comment>
<evidence type="ECO:0000313" key="9">
    <source>
        <dbReference type="Proteomes" id="UP000298049"/>
    </source>
</evidence>
<keyword evidence="2" id="KW-1003">Cell membrane</keyword>
<feature type="transmembrane region" description="Helical" evidence="6">
    <location>
        <begin position="214"/>
        <end position="232"/>
    </location>
</feature>
<dbReference type="OrthoDB" id="8370318at2"/>
<feature type="transmembrane region" description="Helical" evidence="6">
    <location>
        <begin position="76"/>
        <end position="96"/>
    </location>
</feature>
<feature type="transmembrane region" description="Helical" evidence="6">
    <location>
        <begin position="179"/>
        <end position="202"/>
    </location>
</feature>
<evidence type="ECO:0000256" key="5">
    <source>
        <dbReference type="ARBA" id="ARBA00023136"/>
    </source>
</evidence>
<organism evidence="8 9">
    <name type="scientific">Hydrocarboniclastica marina</name>
    <dbReference type="NCBI Taxonomy" id="2259620"/>
    <lineage>
        <taxon>Bacteria</taxon>
        <taxon>Pseudomonadati</taxon>
        <taxon>Pseudomonadota</taxon>
        <taxon>Gammaproteobacteria</taxon>
        <taxon>Alteromonadales</taxon>
        <taxon>Alteromonadaceae</taxon>
        <taxon>Hydrocarboniclastica</taxon>
    </lineage>
</organism>
<dbReference type="Proteomes" id="UP000298049">
    <property type="component" value="Chromosome"/>
</dbReference>
<feature type="transmembrane region" description="Helical" evidence="6">
    <location>
        <begin position="102"/>
        <end position="121"/>
    </location>
</feature>
<dbReference type="KEGG" id="hmi:soil367_17865"/>
<feature type="transmembrane region" description="Helical" evidence="6">
    <location>
        <begin position="270"/>
        <end position="290"/>
    </location>
</feature>
<dbReference type="InterPro" id="IPR051258">
    <property type="entry name" value="Diverse_Substrate_Transporter"/>
</dbReference>
<evidence type="ECO:0000256" key="3">
    <source>
        <dbReference type="ARBA" id="ARBA00022692"/>
    </source>
</evidence>
<reference evidence="8 9" key="1">
    <citation type="submission" date="2018-07" db="EMBL/GenBank/DDBJ databases">
        <title>Marsedoiliclastica nanhaica gen. nov. sp. nov., a novel marine hydrocarbonoclastic bacterium isolated from an in-situ enriched hydrocarbon-degrading consortium in deep-sea sediment.</title>
        <authorList>
            <person name="Dong C."/>
            <person name="Ma T."/>
            <person name="Liu R."/>
            <person name="Shao Z."/>
        </authorList>
    </citation>
    <scope>NUCLEOTIDE SEQUENCE [LARGE SCALE GENOMIC DNA]</scope>
    <source>
        <strain evidence="9">soil36-7</strain>
    </source>
</reference>
<feature type="transmembrane region" description="Helical" evidence="6">
    <location>
        <begin position="128"/>
        <end position="149"/>
    </location>
</feature>
<dbReference type="SUPFAM" id="SSF103481">
    <property type="entry name" value="Multidrug resistance efflux transporter EmrE"/>
    <property type="match status" value="2"/>
</dbReference>
<dbReference type="Pfam" id="PF00892">
    <property type="entry name" value="EamA"/>
    <property type="match status" value="2"/>
</dbReference>
<dbReference type="InterPro" id="IPR000620">
    <property type="entry name" value="EamA_dom"/>
</dbReference>
<keyword evidence="3 6" id="KW-0812">Transmembrane</keyword>
<dbReference type="EMBL" id="CP031093">
    <property type="protein sequence ID" value="QCF27640.1"/>
    <property type="molecule type" value="Genomic_DNA"/>
</dbReference>
<dbReference type="PANTHER" id="PTHR42920:SF5">
    <property type="entry name" value="EAMA DOMAIN-CONTAINING PROTEIN"/>
    <property type="match status" value="1"/>
</dbReference>
<keyword evidence="9" id="KW-1185">Reference proteome</keyword>
<keyword evidence="5 6" id="KW-0472">Membrane</keyword>
<feature type="transmembrane region" description="Helical" evidence="6">
    <location>
        <begin position="244"/>
        <end position="264"/>
    </location>
</feature>
<dbReference type="AlphaFoldDB" id="A0A4V1D968"/>
<dbReference type="GO" id="GO:0005886">
    <property type="term" value="C:plasma membrane"/>
    <property type="evidence" value="ECO:0007669"/>
    <property type="project" value="UniProtKB-SubCell"/>
</dbReference>
<feature type="transmembrane region" description="Helical" evidence="6">
    <location>
        <begin position="43"/>
        <end position="64"/>
    </location>
</feature>
<feature type="transmembrane region" description="Helical" evidence="6">
    <location>
        <begin position="12"/>
        <end position="31"/>
    </location>
</feature>
<dbReference type="RefSeq" id="WP_136550351.1">
    <property type="nucleotide sequence ID" value="NZ_CP031093.1"/>
</dbReference>
<dbReference type="PANTHER" id="PTHR42920">
    <property type="entry name" value="OS03G0707200 PROTEIN-RELATED"/>
    <property type="match status" value="1"/>
</dbReference>
<feature type="domain" description="EamA" evidence="7">
    <location>
        <begin position="154"/>
        <end position="285"/>
    </location>
</feature>
<evidence type="ECO:0000256" key="1">
    <source>
        <dbReference type="ARBA" id="ARBA00004651"/>
    </source>
</evidence>
<name>A0A4V1D968_9ALTE</name>
<proteinExistence type="predicted"/>
<dbReference type="InterPro" id="IPR037185">
    <property type="entry name" value="EmrE-like"/>
</dbReference>
<feature type="transmembrane region" description="Helical" evidence="6">
    <location>
        <begin position="155"/>
        <end position="172"/>
    </location>
</feature>